<evidence type="ECO:0000313" key="2">
    <source>
        <dbReference type="EMBL" id="AYD68736.1"/>
    </source>
</evidence>
<dbReference type="AlphaFoldDB" id="A0A386JC38"/>
<feature type="transmembrane region" description="Helical" evidence="1">
    <location>
        <begin position="32"/>
        <end position="56"/>
    </location>
</feature>
<keyword evidence="1" id="KW-0472">Membrane</keyword>
<dbReference type="RefSeq" id="WP_172693326.1">
    <property type="nucleotide sequence ID" value="NZ_MG973074.1"/>
</dbReference>
<geneLocation type="plasmid" evidence="2">
    <name>pHSJD-312</name>
</geneLocation>
<organism evidence="2">
    <name type="scientific">Clostridioides difficile</name>
    <name type="common">Peptoclostridium difficile</name>
    <dbReference type="NCBI Taxonomy" id="1496"/>
    <lineage>
        <taxon>Bacteria</taxon>
        <taxon>Bacillati</taxon>
        <taxon>Bacillota</taxon>
        <taxon>Clostridia</taxon>
        <taxon>Peptostreptococcales</taxon>
        <taxon>Peptostreptococcaceae</taxon>
        <taxon>Clostridioides</taxon>
    </lineage>
</organism>
<name>A0A386JC38_CLODI</name>
<protein>
    <submittedName>
        <fullName evidence="2">Uncharacterized protein</fullName>
    </submittedName>
</protein>
<evidence type="ECO:0000256" key="1">
    <source>
        <dbReference type="SAM" id="Phobius"/>
    </source>
</evidence>
<proteinExistence type="predicted"/>
<dbReference type="EMBL" id="MG973074">
    <property type="protein sequence ID" value="AYD68736.1"/>
    <property type="molecule type" value="Genomic_DNA"/>
</dbReference>
<keyword evidence="1" id="KW-1133">Transmembrane helix</keyword>
<sequence length="62" mass="7009">MKDCIIAVASIIFGITLYLIDSKTFYEAGDLLVVAISEIDIKRIVMPFMIIILLHIQIKNLN</sequence>
<accession>A0A386JC38</accession>
<keyword evidence="1" id="KW-0812">Transmembrane</keyword>
<gene>
    <name evidence="2" type="ORF">pHSJD-312_00115</name>
</gene>
<reference evidence="2" key="1">
    <citation type="journal article" date="2018" name="Sci. Rep.">
        <title>Novel Clade C-I Clostridium difficile strains escape diagnostic tests, differ in pathogenicity potential and carry toxins on extrachromosomal elements.</title>
        <authorList>
            <person name="Ramirez-Vargas G."/>
            <person name="Lopez-Urena D."/>
            <person name="Badilla A."/>
            <person name="Orozco-Aguilar J."/>
            <person name="Murillo T."/>
            <person name="Rojas P."/>
            <person name="Riedel T."/>
            <person name="Overmann J."/>
            <person name="Gonzalez G."/>
            <person name="Chaves-Olarte E."/>
            <person name="Quesada-Gomez C."/>
            <person name="Rodriguez C."/>
        </authorList>
    </citation>
    <scope>NUCLEOTIDE SEQUENCE</scope>
    <source>
        <strain evidence="2">HSJD-312</strain>
        <plasmid evidence="2">pHSJD-312</plasmid>
    </source>
</reference>
<keyword evidence="2" id="KW-0614">Plasmid</keyword>